<dbReference type="GO" id="GO:0005737">
    <property type="term" value="C:cytoplasm"/>
    <property type="evidence" value="ECO:0007669"/>
    <property type="project" value="UniProtKB-UniRule"/>
</dbReference>
<evidence type="ECO:0000256" key="9">
    <source>
        <dbReference type="RuleBase" id="RU363035"/>
    </source>
</evidence>
<dbReference type="PANTHER" id="PTHR42780">
    <property type="entry name" value="SOLEUCYL-TRNA SYNTHETASE"/>
    <property type="match status" value="1"/>
</dbReference>
<dbReference type="AlphaFoldDB" id="A0A8T4LA31"/>
<dbReference type="PANTHER" id="PTHR42780:SF1">
    <property type="entry name" value="ISOLEUCINE--TRNA LIGASE, CYTOPLASMIC"/>
    <property type="match status" value="1"/>
</dbReference>
<evidence type="ECO:0000256" key="8">
    <source>
        <dbReference type="NCBIfam" id="TIGR00392"/>
    </source>
</evidence>
<evidence type="ECO:0000313" key="13">
    <source>
        <dbReference type="Proteomes" id="UP000675968"/>
    </source>
</evidence>
<dbReference type="Pfam" id="PF00133">
    <property type="entry name" value="tRNA-synt_1"/>
    <property type="match status" value="1"/>
</dbReference>
<evidence type="ECO:0000256" key="1">
    <source>
        <dbReference type="ARBA" id="ARBA00013165"/>
    </source>
</evidence>
<feature type="domain" description="Methionyl/Valyl/Leucyl/Isoleucyl-tRNA synthetase anticodon-binding" evidence="11">
    <location>
        <begin position="675"/>
        <end position="820"/>
    </location>
</feature>
<comment type="similarity">
    <text evidence="9">Belongs to the class-I aminoacyl-tRNA synthetase family.</text>
</comment>
<gene>
    <name evidence="12" type="ORF">J4215_03285</name>
</gene>
<dbReference type="CDD" id="cd00818">
    <property type="entry name" value="IleRS_core"/>
    <property type="match status" value="1"/>
</dbReference>
<dbReference type="Gene3D" id="3.40.50.620">
    <property type="entry name" value="HUPs"/>
    <property type="match status" value="2"/>
</dbReference>
<keyword evidence="4 9" id="KW-0067">ATP-binding</keyword>
<evidence type="ECO:0000256" key="7">
    <source>
        <dbReference type="ARBA" id="ARBA00048359"/>
    </source>
</evidence>
<dbReference type="GO" id="GO:0006428">
    <property type="term" value="P:isoleucyl-tRNA aminoacylation"/>
    <property type="evidence" value="ECO:0007669"/>
    <property type="project" value="UniProtKB-UniRule"/>
</dbReference>
<evidence type="ECO:0000256" key="2">
    <source>
        <dbReference type="ARBA" id="ARBA00022598"/>
    </source>
</evidence>
<dbReference type="SUPFAM" id="SSF47323">
    <property type="entry name" value="Anticodon-binding domain of a subclass of class I aminoacyl-tRNA synthetases"/>
    <property type="match status" value="1"/>
</dbReference>
<reference evidence="12" key="2">
    <citation type="submission" date="2021-05" db="EMBL/GenBank/DDBJ databases">
        <title>Protein family content uncovers lineage relationships and bacterial pathway maintenance mechanisms in DPANN archaea.</title>
        <authorList>
            <person name="Castelle C.J."/>
            <person name="Meheust R."/>
            <person name="Jaffe A.L."/>
            <person name="Seitz K."/>
            <person name="Gong X."/>
            <person name="Baker B.J."/>
            <person name="Banfield J.F."/>
        </authorList>
    </citation>
    <scope>NUCLEOTIDE SEQUENCE</scope>
    <source>
        <strain evidence="12">RIFCSPLOWO2_01_FULL_AR10_48_17</strain>
    </source>
</reference>
<keyword evidence="5 9" id="KW-0648">Protein biosynthesis</keyword>
<comment type="catalytic activity">
    <reaction evidence="7">
        <text>tRNA(Ile) + L-isoleucine + ATP = L-isoleucyl-tRNA(Ile) + AMP + diphosphate</text>
        <dbReference type="Rhea" id="RHEA:11060"/>
        <dbReference type="Rhea" id="RHEA-COMP:9666"/>
        <dbReference type="Rhea" id="RHEA-COMP:9695"/>
        <dbReference type="ChEBI" id="CHEBI:30616"/>
        <dbReference type="ChEBI" id="CHEBI:33019"/>
        <dbReference type="ChEBI" id="CHEBI:58045"/>
        <dbReference type="ChEBI" id="CHEBI:78442"/>
        <dbReference type="ChEBI" id="CHEBI:78528"/>
        <dbReference type="ChEBI" id="CHEBI:456215"/>
        <dbReference type="EC" id="6.1.1.5"/>
    </reaction>
</comment>
<protein>
    <recommendedName>
        <fullName evidence="1 8">Isoleucine--tRNA ligase</fullName>
        <ecNumber evidence="1 8">6.1.1.5</ecNumber>
    </recommendedName>
</protein>
<comment type="caution">
    <text evidence="12">The sequence shown here is derived from an EMBL/GenBank/DDBJ whole genome shotgun (WGS) entry which is preliminary data.</text>
</comment>
<dbReference type="NCBIfam" id="TIGR00392">
    <property type="entry name" value="ileS"/>
    <property type="match status" value="1"/>
</dbReference>
<evidence type="ECO:0000259" key="11">
    <source>
        <dbReference type="Pfam" id="PF08264"/>
    </source>
</evidence>
<dbReference type="GO" id="GO:0002161">
    <property type="term" value="F:aminoacyl-tRNA deacylase activity"/>
    <property type="evidence" value="ECO:0007669"/>
    <property type="project" value="InterPro"/>
</dbReference>
<accession>A0A8T4LA31</accession>
<dbReference type="InterPro" id="IPR001412">
    <property type="entry name" value="aa-tRNA-synth_I_CS"/>
</dbReference>
<dbReference type="GO" id="GO:0004822">
    <property type="term" value="F:isoleucine-tRNA ligase activity"/>
    <property type="evidence" value="ECO:0007669"/>
    <property type="project" value="UniProtKB-UniRule"/>
</dbReference>
<keyword evidence="6 9" id="KW-0030">Aminoacyl-tRNA synthetase</keyword>
<dbReference type="PROSITE" id="PS00178">
    <property type="entry name" value="AA_TRNA_LIGASE_I"/>
    <property type="match status" value="1"/>
</dbReference>
<dbReference type="SUPFAM" id="SSF52374">
    <property type="entry name" value="Nucleotidylyl transferase"/>
    <property type="match status" value="1"/>
</dbReference>
<name>A0A8T4LA31_9ARCH</name>
<proteinExistence type="inferred from homology"/>
<evidence type="ECO:0000256" key="3">
    <source>
        <dbReference type="ARBA" id="ARBA00022741"/>
    </source>
</evidence>
<evidence type="ECO:0000256" key="6">
    <source>
        <dbReference type="ARBA" id="ARBA00023146"/>
    </source>
</evidence>
<feature type="domain" description="Aminoacyl-tRNA synthetase class Ia" evidence="10">
    <location>
        <begin position="19"/>
        <end position="631"/>
    </location>
</feature>
<dbReference type="EMBL" id="JAGVWC010000010">
    <property type="protein sequence ID" value="MBS3061580.1"/>
    <property type="molecule type" value="Genomic_DNA"/>
</dbReference>
<evidence type="ECO:0000313" key="12">
    <source>
        <dbReference type="EMBL" id="MBS3061580.1"/>
    </source>
</evidence>
<dbReference type="SUPFAM" id="SSF50677">
    <property type="entry name" value="ValRS/IleRS/LeuRS editing domain"/>
    <property type="match status" value="1"/>
</dbReference>
<evidence type="ECO:0000259" key="10">
    <source>
        <dbReference type="Pfam" id="PF00133"/>
    </source>
</evidence>
<dbReference type="InterPro" id="IPR014729">
    <property type="entry name" value="Rossmann-like_a/b/a_fold"/>
</dbReference>
<organism evidence="12 13">
    <name type="scientific">Candidatus Iainarchaeum sp</name>
    <dbReference type="NCBI Taxonomy" id="3101447"/>
    <lineage>
        <taxon>Archaea</taxon>
        <taxon>Candidatus Iainarchaeota</taxon>
        <taxon>Candidatus Iainarchaeia</taxon>
        <taxon>Candidatus Iainarchaeales</taxon>
        <taxon>Candidatus Iainarchaeaceae</taxon>
        <taxon>Candidatus Iainarchaeum</taxon>
    </lineage>
</organism>
<dbReference type="InterPro" id="IPR023586">
    <property type="entry name" value="Ile-tRNA-ligase_type2"/>
</dbReference>
<keyword evidence="2 9" id="KW-0436">Ligase</keyword>
<dbReference type="PRINTS" id="PR00984">
    <property type="entry name" value="TRNASYNTHILE"/>
</dbReference>
<dbReference type="InterPro" id="IPR013155">
    <property type="entry name" value="M/V/L/I-tRNA-synth_anticd-bd"/>
</dbReference>
<dbReference type="EC" id="6.1.1.5" evidence="1 8"/>
<dbReference type="InterPro" id="IPR009080">
    <property type="entry name" value="tRNAsynth_Ia_anticodon-bd"/>
</dbReference>
<evidence type="ECO:0000256" key="4">
    <source>
        <dbReference type="ARBA" id="ARBA00022840"/>
    </source>
</evidence>
<dbReference type="Gene3D" id="3.90.740.10">
    <property type="entry name" value="Valyl/Leucyl/Isoleucyl-tRNA synthetase, editing domain"/>
    <property type="match status" value="1"/>
</dbReference>
<reference evidence="12" key="1">
    <citation type="submission" date="2021-03" db="EMBL/GenBank/DDBJ databases">
        <authorList>
            <person name="Jaffe A."/>
        </authorList>
    </citation>
    <scope>NUCLEOTIDE SEQUENCE</scope>
    <source>
        <strain evidence="12">RIFCSPLOWO2_01_FULL_AR10_48_17</strain>
    </source>
</reference>
<sequence length="955" mass="109247">MPKKQLGPFSHQSEEAVAAYWKKNNVSSEARAQYKKSEKKFYFMDGPPYATGNIHMGTALNKTLKDIAMRSKRMQGFDVFDRPGYDTHGVPIEFKVEQKLGFKSKTDIESFGVEKFIEECRLFASQFIPVMNQQFEDLGVWMDWDNPYITYKNEYIEAVWWTFKKAHEKNLLYLGLYPVHVCPHCETAVAFNEIEYVKQTDSSIYVKFKVKESDNRFLVIWTTTPWTLPGNTGVMVHPKYEYVEAQVGAEIWIVAKDRLVPLMDALEAGYVILKTFPGKELEGTKYENPLSNHLKLGKLENAYRVILSDRYVTVEDGTGLVHTAPGHGKEDFDAGTKAGLPAISPVELNGNLKPETGKYAGKKARVVDREIIDDLKDLNALVLEHPYSHDYPVCWRDKSPLLQMSVPQWFFRISKFRSDLVKENQSVEWVPARMKGRMNGWLEGLSDWPVSRSRYWGTPLPIWVCEKCDEKTVVGSKKELESLTKLPKDMDLHKPWIDQITIKCKTCGGVQKRVSHVLDVWFDSGVSSWAALGYPAKTDLFKKFWPADLNIEATDQFRGWWNSELICSQICFDQKPFKAVAVHGMVLDLAKKKMSKSQGNIVSPGEVIEKYSRDYLRFYLSQVSGGDDIVFDWEAFSEIHKFFSILWNSYNYAALYLDLDFASNESAPKVSGLEDRWLLSRTHSVIKACSEAYNKYEFFRVANVLEAFVINDLSRTYIKLIRDRAKVGDSSDLSRVMSFALFSVIRLLSPLCPHVSEHFYLHGKSEKMFKSVHLNLLPVFDSKHQDLELESAFGKLSEVVQISLALREEQKKKLRWPLRELVVVTKTGKTFGRVLPVLESQANVKKASESKFPPKGIFASKQGDGFTVFLDVSADANLEDEWEYMELRRLVQDARKAAKLQQDALAVLELGSTDAGFVKRFSKQLESDARVKIVPGTGELKLLIKRSFFIRLSDK</sequence>
<evidence type="ECO:0000256" key="5">
    <source>
        <dbReference type="ARBA" id="ARBA00022917"/>
    </source>
</evidence>
<dbReference type="Gene3D" id="1.10.730.10">
    <property type="entry name" value="Isoleucyl-tRNA Synthetase, Domain 1"/>
    <property type="match status" value="1"/>
</dbReference>
<dbReference type="GO" id="GO:0005524">
    <property type="term" value="F:ATP binding"/>
    <property type="evidence" value="ECO:0007669"/>
    <property type="project" value="UniProtKB-KW"/>
</dbReference>
<dbReference type="Pfam" id="PF08264">
    <property type="entry name" value="Anticodon_1"/>
    <property type="match status" value="1"/>
</dbReference>
<dbReference type="InterPro" id="IPR002300">
    <property type="entry name" value="aa-tRNA-synth_Ia"/>
</dbReference>
<keyword evidence="3 9" id="KW-0547">Nucleotide-binding</keyword>
<dbReference type="Proteomes" id="UP000675968">
    <property type="component" value="Unassembled WGS sequence"/>
</dbReference>
<dbReference type="InterPro" id="IPR002301">
    <property type="entry name" value="Ile-tRNA-ligase"/>
</dbReference>
<dbReference type="InterPro" id="IPR009008">
    <property type="entry name" value="Val/Leu/Ile-tRNA-synth_edit"/>
</dbReference>